<organism evidence="1 2">
    <name type="scientific">Araneus ventricosus</name>
    <name type="common">Orbweaver spider</name>
    <name type="synonym">Epeira ventricosa</name>
    <dbReference type="NCBI Taxonomy" id="182803"/>
    <lineage>
        <taxon>Eukaryota</taxon>
        <taxon>Metazoa</taxon>
        <taxon>Ecdysozoa</taxon>
        <taxon>Arthropoda</taxon>
        <taxon>Chelicerata</taxon>
        <taxon>Arachnida</taxon>
        <taxon>Araneae</taxon>
        <taxon>Araneomorphae</taxon>
        <taxon>Entelegynae</taxon>
        <taxon>Araneoidea</taxon>
        <taxon>Araneidae</taxon>
        <taxon>Araneus</taxon>
    </lineage>
</organism>
<evidence type="ECO:0008006" key="3">
    <source>
        <dbReference type="Google" id="ProtNLM"/>
    </source>
</evidence>
<dbReference type="Proteomes" id="UP000499080">
    <property type="component" value="Unassembled WGS sequence"/>
</dbReference>
<accession>A0A4Y2VER7</accession>
<sequence length="261" mass="29535">MRKRTKSSLISAFTPTKIDEKTYTWKKIQVFFNSEATIDQVAKAGKTFLIHLYGCNPRTSVCHLNHLRYTLFTQSATKARFTLARLPPTVYAARFPALRSYLQIKKWLRHEKIPLEWGWVPTRFGLSPCKMERDAAPESLSKIISCNCKNACGCRKTGLICSSLCTCSLGEACENVSDINLINLTNKKIIIYFSILNANKVEPRLSGPLLTLQAPENQIKLCFSFFNWNFAGNVVKVDIGADFRHADTSKRSLLGVEPRSY</sequence>
<dbReference type="OrthoDB" id="5984884at2759"/>
<name>A0A4Y2VER7_ARAVE</name>
<proteinExistence type="predicted"/>
<reference evidence="1 2" key="1">
    <citation type="journal article" date="2019" name="Sci. Rep.">
        <title>Orb-weaving spider Araneus ventricosus genome elucidates the spidroin gene catalogue.</title>
        <authorList>
            <person name="Kono N."/>
            <person name="Nakamura H."/>
            <person name="Ohtoshi R."/>
            <person name="Moran D.A.P."/>
            <person name="Shinohara A."/>
            <person name="Yoshida Y."/>
            <person name="Fujiwara M."/>
            <person name="Mori M."/>
            <person name="Tomita M."/>
            <person name="Arakawa K."/>
        </authorList>
    </citation>
    <scope>NUCLEOTIDE SEQUENCE [LARGE SCALE GENOMIC DNA]</scope>
</reference>
<comment type="caution">
    <text evidence="1">The sequence shown here is derived from an EMBL/GenBank/DDBJ whole genome shotgun (WGS) entry which is preliminary data.</text>
</comment>
<gene>
    <name evidence="1" type="ORF">AVEN_27752_1</name>
</gene>
<protein>
    <recommendedName>
        <fullName evidence="3">Tesmin/TSO1-like CXC domain-containing protein</fullName>
    </recommendedName>
</protein>
<dbReference type="EMBL" id="BGPR01046062">
    <property type="protein sequence ID" value="GBO23008.1"/>
    <property type="molecule type" value="Genomic_DNA"/>
</dbReference>
<dbReference type="AlphaFoldDB" id="A0A4Y2VER7"/>
<keyword evidence="2" id="KW-1185">Reference proteome</keyword>
<evidence type="ECO:0000313" key="1">
    <source>
        <dbReference type="EMBL" id="GBO23008.1"/>
    </source>
</evidence>
<evidence type="ECO:0000313" key="2">
    <source>
        <dbReference type="Proteomes" id="UP000499080"/>
    </source>
</evidence>